<dbReference type="AlphaFoldDB" id="A0A7C0Y8A3"/>
<organism evidence="1">
    <name type="scientific">Thermosulfidibacter takaii</name>
    <dbReference type="NCBI Taxonomy" id="412593"/>
    <lineage>
        <taxon>Bacteria</taxon>
        <taxon>Pseudomonadati</taxon>
        <taxon>Thermosulfidibacterota</taxon>
        <taxon>Thermosulfidibacteria</taxon>
        <taxon>Thermosulfidibacterales</taxon>
        <taxon>Thermosulfidibacteraceae</taxon>
    </lineage>
</organism>
<comment type="caution">
    <text evidence="1">The sequence shown here is derived from an EMBL/GenBank/DDBJ whole genome shotgun (WGS) entry which is preliminary data.</text>
</comment>
<accession>A0A7C0Y8A3</accession>
<sequence length="143" mass="16700">MPERYRVVLCGFDPMLVRGYVKTGARALWWYLSNETFEQYKPLPGQKVEGKLLAVYEWEGKKVAEPNEHFEWVTSKESGYAVLVPPEAIVKYELTAWHYLELIVERVGGQEVYPGEEKAFKLWPFETMGKVHPYKLDYIPPVD</sequence>
<proteinExistence type="predicted"/>
<name>A0A7C0Y8A3_9BACT</name>
<reference evidence="1" key="1">
    <citation type="journal article" date="2020" name="mSystems">
        <title>Genome- and Community-Level Interaction Insights into Carbon Utilization and Element Cycling Functions of Hydrothermarchaeota in Hydrothermal Sediment.</title>
        <authorList>
            <person name="Zhou Z."/>
            <person name="Liu Y."/>
            <person name="Xu W."/>
            <person name="Pan J."/>
            <person name="Luo Z.H."/>
            <person name="Li M."/>
        </authorList>
    </citation>
    <scope>NUCLEOTIDE SEQUENCE [LARGE SCALE GENOMIC DNA]</scope>
    <source>
        <strain evidence="1">HyVt-115</strain>
    </source>
</reference>
<evidence type="ECO:0000313" key="1">
    <source>
        <dbReference type="EMBL" id="HDD52926.1"/>
    </source>
</evidence>
<dbReference type="EMBL" id="DQWS01000098">
    <property type="protein sequence ID" value="HDD52926.1"/>
    <property type="molecule type" value="Genomic_DNA"/>
</dbReference>
<protein>
    <submittedName>
        <fullName evidence="1">Uncharacterized protein</fullName>
    </submittedName>
</protein>
<dbReference type="Proteomes" id="UP000885690">
    <property type="component" value="Unassembled WGS sequence"/>
</dbReference>
<gene>
    <name evidence="1" type="ORF">ENF32_02510</name>
</gene>